<evidence type="ECO:0000313" key="2">
    <source>
        <dbReference type="EMBL" id="GAA4940790.1"/>
    </source>
</evidence>
<proteinExistence type="predicted"/>
<reference evidence="3" key="1">
    <citation type="journal article" date="2019" name="Int. J. Syst. Evol. Microbiol.">
        <title>The Global Catalogue of Microorganisms (GCM) 10K type strain sequencing project: providing services to taxonomists for standard genome sequencing and annotation.</title>
        <authorList>
            <consortium name="The Broad Institute Genomics Platform"/>
            <consortium name="The Broad Institute Genome Sequencing Center for Infectious Disease"/>
            <person name="Wu L."/>
            <person name="Ma J."/>
        </authorList>
    </citation>
    <scope>NUCLEOTIDE SEQUENCE [LARGE SCALE GENOMIC DNA]</scope>
    <source>
        <strain evidence="3">JCM 19134</strain>
    </source>
</reference>
<sequence length="233" mass="26344">MILQRLANAIRKQDWFTVVIETLIVVFGVYLGIQLGNWNTARNAKADEQRIIERLTLDFISQEKLVLDYIDMAQAMLADIDELATLLEMDQPPEDSNRVKRILVNMFGVSTKVAPPPSFDELVASGGFTQLSSIPLRHALAKYGQTNSLWVYVENRSAAVKEPQSPLVRALQYRPGYLGSGDEINSLIYDWEKLKQAKPDLLLVIINLVQALDRHQKDLAAVRNVLDALEREQ</sequence>
<dbReference type="Proteomes" id="UP001409585">
    <property type="component" value="Unassembled WGS sequence"/>
</dbReference>
<evidence type="ECO:0000313" key="3">
    <source>
        <dbReference type="Proteomes" id="UP001409585"/>
    </source>
</evidence>
<keyword evidence="1" id="KW-1133">Transmembrane helix</keyword>
<protein>
    <submittedName>
        <fullName evidence="2">Uncharacterized protein</fullName>
    </submittedName>
</protein>
<comment type="caution">
    <text evidence="2">The sequence shown here is derived from an EMBL/GenBank/DDBJ whole genome shotgun (WGS) entry which is preliminary data.</text>
</comment>
<accession>A0AAV3U1Z1</accession>
<name>A0AAV3U1Z1_9ALTE</name>
<dbReference type="AlphaFoldDB" id="A0AAV3U1Z1"/>
<keyword evidence="3" id="KW-1185">Reference proteome</keyword>
<keyword evidence="1" id="KW-0472">Membrane</keyword>
<evidence type="ECO:0000256" key="1">
    <source>
        <dbReference type="SAM" id="Phobius"/>
    </source>
</evidence>
<feature type="transmembrane region" description="Helical" evidence="1">
    <location>
        <begin position="15"/>
        <end position="33"/>
    </location>
</feature>
<dbReference type="EMBL" id="BAABLX010000011">
    <property type="protein sequence ID" value="GAA4940790.1"/>
    <property type="molecule type" value="Genomic_DNA"/>
</dbReference>
<dbReference type="RefSeq" id="WP_345420702.1">
    <property type="nucleotide sequence ID" value="NZ_AP031496.1"/>
</dbReference>
<keyword evidence="1" id="KW-0812">Transmembrane</keyword>
<organism evidence="2 3">
    <name type="scientific">Halioxenophilus aromaticivorans</name>
    <dbReference type="NCBI Taxonomy" id="1306992"/>
    <lineage>
        <taxon>Bacteria</taxon>
        <taxon>Pseudomonadati</taxon>
        <taxon>Pseudomonadota</taxon>
        <taxon>Gammaproteobacteria</taxon>
        <taxon>Alteromonadales</taxon>
        <taxon>Alteromonadaceae</taxon>
        <taxon>Halioxenophilus</taxon>
    </lineage>
</organism>
<gene>
    <name evidence="2" type="ORF">GCM10025791_18940</name>
</gene>